<gene>
    <name evidence="10" type="ORF">RA086_13900</name>
</gene>
<dbReference type="PROSITE" id="PS50929">
    <property type="entry name" value="ABC_TM1F"/>
    <property type="match status" value="1"/>
</dbReference>
<dbReference type="SUPFAM" id="SSF90123">
    <property type="entry name" value="ABC transporter transmembrane region"/>
    <property type="match status" value="1"/>
</dbReference>
<accession>A0ABU1ACQ8</accession>
<evidence type="ECO:0000256" key="6">
    <source>
        <dbReference type="ARBA" id="ARBA00023136"/>
    </source>
</evidence>
<organism evidence="10 11">
    <name type="scientific">Lactiplantibacillus brownii</name>
    <dbReference type="NCBI Taxonomy" id="3069269"/>
    <lineage>
        <taxon>Bacteria</taxon>
        <taxon>Bacillati</taxon>
        <taxon>Bacillota</taxon>
        <taxon>Bacilli</taxon>
        <taxon>Lactobacillales</taxon>
        <taxon>Lactobacillaceae</taxon>
        <taxon>Lactiplantibacillus</taxon>
    </lineage>
</organism>
<keyword evidence="11" id="KW-1185">Reference proteome</keyword>
<dbReference type="RefSeq" id="WP_308704365.1">
    <property type="nucleotide sequence ID" value="NZ_AP027463.1"/>
</dbReference>
<dbReference type="Gene3D" id="1.20.1560.10">
    <property type="entry name" value="ABC transporter type 1, transmembrane domain"/>
    <property type="match status" value="1"/>
</dbReference>
<dbReference type="InterPro" id="IPR003593">
    <property type="entry name" value="AAA+_ATPase"/>
</dbReference>
<dbReference type="SUPFAM" id="SSF52540">
    <property type="entry name" value="P-loop containing nucleoside triphosphate hydrolases"/>
    <property type="match status" value="1"/>
</dbReference>
<dbReference type="InterPro" id="IPR027417">
    <property type="entry name" value="P-loop_NTPase"/>
</dbReference>
<dbReference type="InterPro" id="IPR003439">
    <property type="entry name" value="ABC_transporter-like_ATP-bd"/>
</dbReference>
<keyword evidence="5 7" id="KW-1133">Transmembrane helix</keyword>
<feature type="domain" description="ABC transmembrane type-1" evidence="9">
    <location>
        <begin position="19"/>
        <end position="301"/>
    </location>
</feature>
<dbReference type="Pfam" id="PF00005">
    <property type="entry name" value="ABC_tran"/>
    <property type="match status" value="1"/>
</dbReference>
<dbReference type="InterPro" id="IPR036640">
    <property type="entry name" value="ABC1_TM_sf"/>
</dbReference>
<sequence length="587" mass="66363">MNPYQWVWQYAKKSRWQIVVALILIVINSAGIVVVPLLGGLIVDRVINQGHTQLLIPYLAIMLGMTLFRTLIRYCYIILCERIGQNSLYNIRHDLFTQLQSLDYTFFNSVTSGDIMARLTGDTDAIRHFLCWVTYNTLECVLWFLTAIFVMAAINWQLMLALVILTPFIAILTNRMSKEAHSVFFNIRQSFARLNAMVEENISGNRVIRAFAREKFEVQKFEKLNRDYRDKNMASAAVSRRYLPALDFLASLLSVIVLLFGSFLVINHHMTLGALVSFNGFLWMLNQPMRMSGWLINDIQRFSAATIKIRAMLDAQPVIKPTKNVAVTPIKGEVTFQHVDFAFPDAPEVKVLDDINFTVKPGQTLGILGETGSGKSTLMNMIARFYDPTSGQVLVDGRDVRDWPAQVLRNQTTIVTQDLFLFSDSIVDNINYGNRQAPEQFIREMADIADANNFISTMPDGYGTVVGERGVGLSGGQKQRISLTRALVKDPRILILDDTTSALDMETEATIQKRLRKVTRDKTVFIIASRTSSLRRADQIIVLRHGRIVEHGTHEDLLAMDGYYAETYRRQLGLLKTAKGADDLGKA</sequence>
<dbReference type="InterPro" id="IPR039421">
    <property type="entry name" value="Type_1_exporter"/>
</dbReference>
<dbReference type="Gene3D" id="3.40.50.300">
    <property type="entry name" value="P-loop containing nucleotide triphosphate hydrolases"/>
    <property type="match status" value="1"/>
</dbReference>
<keyword evidence="6 7" id="KW-0472">Membrane</keyword>
<dbReference type="EMBL" id="JAVCWF010000001">
    <property type="protein sequence ID" value="MDQ7938704.1"/>
    <property type="molecule type" value="Genomic_DNA"/>
</dbReference>
<dbReference type="Proteomes" id="UP001227831">
    <property type="component" value="Unassembled WGS sequence"/>
</dbReference>
<feature type="transmembrane region" description="Helical" evidence="7">
    <location>
        <begin position="142"/>
        <end position="172"/>
    </location>
</feature>
<reference evidence="10 11" key="1">
    <citation type="journal article" date="2023" name="Int. J. Syst. Evol. Microbiol.">
        <title>Lactiplantibacillus brownii sp. nov., a novel psychrotolerant species isolated from sauerkraut.</title>
        <authorList>
            <person name="Heng Y.C."/>
            <person name="Silvaraju S."/>
            <person name="Lee J.K.Y."/>
            <person name="Kittelmann S."/>
        </authorList>
    </citation>
    <scope>NUCLEOTIDE SEQUENCE [LARGE SCALE GENOMIC DNA]</scope>
    <source>
        <strain evidence="10 11">WILCCON 0030</strain>
    </source>
</reference>
<evidence type="ECO:0000259" key="8">
    <source>
        <dbReference type="PROSITE" id="PS50893"/>
    </source>
</evidence>
<evidence type="ECO:0000256" key="5">
    <source>
        <dbReference type="ARBA" id="ARBA00022989"/>
    </source>
</evidence>
<evidence type="ECO:0000256" key="1">
    <source>
        <dbReference type="ARBA" id="ARBA00004651"/>
    </source>
</evidence>
<evidence type="ECO:0000256" key="2">
    <source>
        <dbReference type="ARBA" id="ARBA00022692"/>
    </source>
</evidence>
<keyword evidence="4 10" id="KW-0067">ATP-binding</keyword>
<evidence type="ECO:0000256" key="3">
    <source>
        <dbReference type="ARBA" id="ARBA00022741"/>
    </source>
</evidence>
<feature type="transmembrane region" description="Helical" evidence="7">
    <location>
        <begin position="242"/>
        <end position="260"/>
    </location>
</feature>
<dbReference type="PANTHER" id="PTHR43394">
    <property type="entry name" value="ATP-DEPENDENT PERMEASE MDL1, MITOCHONDRIAL"/>
    <property type="match status" value="1"/>
</dbReference>
<dbReference type="Pfam" id="PF00664">
    <property type="entry name" value="ABC_membrane"/>
    <property type="match status" value="1"/>
</dbReference>
<proteinExistence type="predicted"/>
<feature type="domain" description="ABC transporter" evidence="8">
    <location>
        <begin position="334"/>
        <end position="570"/>
    </location>
</feature>
<evidence type="ECO:0000256" key="4">
    <source>
        <dbReference type="ARBA" id="ARBA00022840"/>
    </source>
</evidence>
<evidence type="ECO:0000313" key="11">
    <source>
        <dbReference type="Proteomes" id="UP001227831"/>
    </source>
</evidence>
<dbReference type="SMART" id="SM00382">
    <property type="entry name" value="AAA"/>
    <property type="match status" value="1"/>
</dbReference>
<dbReference type="CDD" id="cd18542">
    <property type="entry name" value="ABC_6TM_YknU_like"/>
    <property type="match status" value="1"/>
</dbReference>
<keyword evidence="2 7" id="KW-0812">Transmembrane</keyword>
<protein>
    <submittedName>
        <fullName evidence="10">ABC transporter ATP-binding protein</fullName>
    </submittedName>
</protein>
<keyword evidence="3" id="KW-0547">Nucleotide-binding</keyword>
<dbReference type="GO" id="GO:0005524">
    <property type="term" value="F:ATP binding"/>
    <property type="evidence" value="ECO:0007669"/>
    <property type="project" value="UniProtKB-KW"/>
</dbReference>
<feature type="transmembrane region" description="Helical" evidence="7">
    <location>
        <begin position="16"/>
        <end position="43"/>
    </location>
</feature>
<comment type="subcellular location">
    <subcellularLocation>
        <location evidence="1">Cell membrane</location>
        <topology evidence="1">Multi-pass membrane protein</topology>
    </subcellularLocation>
</comment>
<name>A0ABU1ACQ8_9LACO</name>
<comment type="caution">
    <text evidence="10">The sequence shown here is derived from an EMBL/GenBank/DDBJ whole genome shotgun (WGS) entry which is preliminary data.</text>
</comment>
<dbReference type="InterPro" id="IPR011527">
    <property type="entry name" value="ABC1_TM_dom"/>
</dbReference>
<evidence type="ECO:0000313" key="10">
    <source>
        <dbReference type="EMBL" id="MDQ7938704.1"/>
    </source>
</evidence>
<evidence type="ECO:0000256" key="7">
    <source>
        <dbReference type="SAM" id="Phobius"/>
    </source>
</evidence>
<evidence type="ECO:0000259" key="9">
    <source>
        <dbReference type="PROSITE" id="PS50929"/>
    </source>
</evidence>
<dbReference type="PANTHER" id="PTHR43394:SF1">
    <property type="entry name" value="ATP-BINDING CASSETTE SUB-FAMILY B MEMBER 10, MITOCHONDRIAL"/>
    <property type="match status" value="1"/>
</dbReference>
<feature type="transmembrane region" description="Helical" evidence="7">
    <location>
        <begin position="55"/>
        <end position="79"/>
    </location>
</feature>
<dbReference type="PROSITE" id="PS50893">
    <property type="entry name" value="ABC_TRANSPORTER_2"/>
    <property type="match status" value="1"/>
</dbReference>